<accession>A0A3A2ZJQ5</accession>
<dbReference type="PANTHER" id="PTHR47540">
    <property type="entry name" value="THIAMINE REPRESSIBLE GENES REGULATORY PROTEIN THI5"/>
    <property type="match status" value="1"/>
</dbReference>
<organism evidence="9 10">
    <name type="scientific">Aspergillus sclerotialis</name>
    <dbReference type="NCBI Taxonomy" id="2070753"/>
    <lineage>
        <taxon>Eukaryota</taxon>
        <taxon>Fungi</taxon>
        <taxon>Dikarya</taxon>
        <taxon>Ascomycota</taxon>
        <taxon>Pezizomycotina</taxon>
        <taxon>Eurotiomycetes</taxon>
        <taxon>Eurotiomycetidae</taxon>
        <taxon>Eurotiales</taxon>
        <taxon>Aspergillaceae</taxon>
        <taxon>Aspergillus</taxon>
        <taxon>Aspergillus subgen. Polypaecilum</taxon>
    </lineage>
</organism>
<evidence type="ECO:0000256" key="7">
    <source>
        <dbReference type="SAM" id="MobiDB-lite"/>
    </source>
</evidence>
<dbReference type="Proteomes" id="UP000266188">
    <property type="component" value="Unassembled WGS sequence"/>
</dbReference>
<dbReference type="GO" id="GO:0043565">
    <property type="term" value="F:sequence-specific DNA binding"/>
    <property type="evidence" value="ECO:0007669"/>
    <property type="project" value="TreeGrafter"/>
</dbReference>
<protein>
    <submittedName>
        <fullName evidence="9">Transcription factor</fullName>
    </submittedName>
</protein>
<evidence type="ECO:0000256" key="6">
    <source>
        <dbReference type="ARBA" id="ARBA00023242"/>
    </source>
</evidence>
<dbReference type="GO" id="GO:0006351">
    <property type="term" value="P:DNA-templated transcription"/>
    <property type="evidence" value="ECO:0007669"/>
    <property type="project" value="InterPro"/>
</dbReference>
<dbReference type="PANTHER" id="PTHR47540:SF2">
    <property type="entry name" value="ZN(II)2CYS6 TRANSCRIPTION FACTOR (EUROFUNG)"/>
    <property type="match status" value="1"/>
</dbReference>
<feature type="compositionally biased region" description="Basic and acidic residues" evidence="7">
    <location>
        <begin position="100"/>
        <end position="115"/>
    </location>
</feature>
<dbReference type="AlphaFoldDB" id="A0A3A2ZJQ5"/>
<dbReference type="InterPro" id="IPR051711">
    <property type="entry name" value="Stress_Response_Reg"/>
</dbReference>
<dbReference type="SMART" id="SM00906">
    <property type="entry name" value="Fungal_trans"/>
    <property type="match status" value="1"/>
</dbReference>
<dbReference type="GO" id="GO:0005634">
    <property type="term" value="C:nucleus"/>
    <property type="evidence" value="ECO:0007669"/>
    <property type="project" value="UniProtKB-SubCell"/>
</dbReference>
<dbReference type="SUPFAM" id="SSF57701">
    <property type="entry name" value="Zn2/Cys6 DNA-binding domain"/>
    <property type="match status" value="1"/>
</dbReference>
<proteinExistence type="predicted"/>
<dbReference type="Pfam" id="PF04082">
    <property type="entry name" value="Fungal_trans"/>
    <property type="match status" value="1"/>
</dbReference>
<dbReference type="Gene3D" id="4.10.240.10">
    <property type="entry name" value="Zn(2)-C6 fungal-type DNA-binding domain"/>
    <property type="match status" value="1"/>
</dbReference>
<feature type="domain" description="Zn(2)-C6 fungal-type" evidence="8">
    <location>
        <begin position="29"/>
        <end position="60"/>
    </location>
</feature>
<dbReference type="CDD" id="cd00067">
    <property type="entry name" value="GAL4"/>
    <property type="match status" value="1"/>
</dbReference>
<feature type="compositionally biased region" description="Polar residues" evidence="7">
    <location>
        <begin position="69"/>
        <end position="86"/>
    </location>
</feature>
<keyword evidence="2" id="KW-0479">Metal-binding</keyword>
<dbReference type="EMBL" id="MVGC01000164">
    <property type="protein sequence ID" value="RJE22533.1"/>
    <property type="molecule type" value="Genomic_DNA"/>
</dbReference>
<keyword evidence="4" id="KW-0238">DNA-binding</keyword>
<name>A0A3A2ZJQ5_9EURO</name>
<dbReference type="GO" id="GO:0008270">
    <property type="term" value="F:zinc ion binding"/>
    <property type="evidence" value="ECO:0007669"/>
    <property type="project" value="InterPro"/>
</dbReference>
<evidence type="ECO:0000313" key="9">
    <source>
        <dbReference type="EMBL" id="RJE22533.1"/>
    </source>
</evidence>
<comment type="subcellular location">
    <subcellularLocation>
        <location evidence="1">Nucleus</location>
    </subcellularLocation>
</comment>
<comment type="caution">
    <text evidence="9">The sequence shown here is derived from an EMBL/GenBank/DDBJ whole genome shotgun (WGS) entry which is preliminary data.</text>
</comment>
<dbReference type="CDD" id="cd12148">
    <property type="entry name" value="fungal_TF_MHR"/>
    <property type="match status" value="1"/>
</dbReference>
<feature type="region of interest" description="Disordered" evidence="7">
    <location>
        <begin position="61"/>
        <end position="122"/>
    </location>
</feature>
<keyword evidence="3" id="KW-0805">Transcription regulation</keyword>
<keyword evidence="10" id="KW-1185">Reference proteome</keyword>
<dbReference type="PROSITE" id="PS00463">
    <property type="entry name" value="ZN2_CY6_FUNGAL_1"/>
    <property type="match status" value="1"/>
</dbReference>
<evidence type="ECO:0000256" key="1">
    <source>
        <dbReference type="ARBA" id="ARBA00004123"/>
    </source>
</evidence>
<dbReference type="SMART" id="SM00066">
    <property type="entry name" value="GAL4"/>
    <property type="match status" value="1"/>
</dbReference>
<reference evidence="10" key="1">
    <citation type="submission" date="2017-02" db="EMBL/GenBank/DDBJ databases">
        <authorList>
            <person name="Tafer H."/>
            <person name="Lopandic K."/>
        </authorList>
    </citation>
    <scope>NUCLEOTIDE SEQUENCE [LARGE SCALE GENOMIC DNA]</scope>
    <source>
        <strain evidence="10">CBS 366.77</strain>
    </source>
</reference>
<evidence type="ECO:0000313" key="10">
    <source>
        <dbReference type="Proteomes" id="UP000266188"/>
    </source>
</evidence>
<dbReference type="Pfam" id="PF00172">
    <property type="entry name" value="Zn_clus"/>
    <property type="match status" value="1"/>
</dbReference>
<dbReference type="InterPro" id="IPR007219">
    <property type="entry name" value="XnlR_reg_dom"/>
</dbReference>
<dbReference type="PROSITE" id="PS50048">
    <property type="entry name" value="ZN2_CY6_FUNGAL_2"/>
    <property type="match status" value="1"/>
</dbReference>
<dbReference type="InterPro" id="IPR036864">
    <property type="entry name" value="Zn2-C6_fun-type_DNA-bd_sf"/>
</dbReference>
<evidence type="ECO:0000259" key="8">
    <source>
        <dbReference type="PROSITE" id="PS50048"/>
    </source>
</evidence>
<dbReference type="InterPro" id="IPR001138">
    <property type="entry name" value="Zn2Cys6_DnaBD"/>
</dbReference>
<sequence length="501" mass="56720">MAPPSAEQTSQPPSGRKRKRLNYARAARACTFCRRRKVRCSGTLPCEYCIKEEVPQSCEYGPGVPPPNLSETQPQNVPQESTNATGCSIAEPAGSSPTERVVRPRGPREQQHDEMPGNSRRNSIEPPQMFAEDQHIGPTAGISFLYHPWNKGEERSSRVLHELHSTAGASSLVPLDSYGDFPQSVLQQPESPYPTHLSPDQISVTLERYFRFATPTYRYMHRPTLEKWATRYVNDDPRLGNAQRACVLLALAQSLLYTVRSDCYVTEDNENIRQSRLCYQKAKDLLDRETGPPSLASVQSRLAMCLYMLSTFRMTACRFCFSVTITILTSLGLHRVHSTKSERVIVDNVESELRRRAFWCAYVLDGYLSVMLGRPRILRDEDVDQPYPRNVDDSDLMSTEPIDDLPQHGNLEAFLAHASLARLMARSSDTLYPLQPLTEEQVLQRSNELLDVLETWKQSLPNFLKPGNKTLTGERMFERQNTVLKLAHATCVFSSQEDACF</sequence>
<feature type="compositionally biased region" description="Polar residues" evidence="7">
    <location>
        <begin position="1"/>
        <end position="13"/>
    </location>
</feature>
<evidence type="ECO:0000256" key="5">
    <source>
        <dbReference type="ARBA" id="ARBA00023163"/>
    </source>
</evidence>
<gene>
    <name evidence="9" type="ORF">PHISCL_05140</name>
</gene>
<evidence type="ECO:0000256" key="4">
    <source>
        <dbReference type="ARBA" id="ARBA00023125"/>
    </source>
</evidence>
<keyword evidence="6" id="KW-0539">Nucleus</keyword>
<evidence type="ECO:0000256" key="3">
    <source>
        <dbReference type="ARBA" id="ARBA00023015"/>
    </source>
</evidence>
<dbReference type="GO" id="GO:0045944">
    <property type="term" value="P:positive regulation of transcription by RNA polymerase II"/>
    <property type="evidence" value="ECO:0007669"/>
    <property type="project" value="TreeGrafter"/>
</dbReference>
<dbReference type="GO" id="GO:0000981">
    <property type="term" value="F:DNA-binding transcription factor activity, RNA polymerase II-specific"/>
    <property type="evidence" value="ECO:0007669"/>
    <property type="project" value="InterPro"/>
</dbReference>
<keyword evidence="5" id="KW-0804">Transcription</keyword>
<evidence type="ECO:0000256" key="2">
    <source>
        <dbReference type="ARBA" id="ARBA00022723"/>
    </source>
</evidence>
<dbReference type="OrthoDB" id="2579025at2759"/>
<feature type="region of interest" description="Disordered" evidence="7">
    <location>
        <begin position="1"/>
        <end position="20"/>
    </location>
</feature>
<dbReference type="STRING" id="2070753.A0A3A2ZJQ5"/>